<dbReference type="EMBL" id="RJSE01000009">
    <property type="protein sequence ID" value="RNL60638.1"/>
    <property type="molecule type" value="Genomic_DNA"/>
</dbReference>
<evidence type="ECO:0000313" key="3">
    <source>
        <dbReference type="Proteomes" id="UP000267128"/>
    </source>
</evidence>
<organism evidence="2 3">
    <name type="scientific">Nocardioides marmoriginsengisoli</name>
    <dbReference type="NCBI Taxonomy" id="661483"/>
    <lineage>
        <taxon>Bacteria</taxon>
        <taxon>Bacillati</taxon>
        <taxon>Actinomycetota</taxon>
        <taxon>Actinomycetes</taxon>
        <taxon>Propionibacteriales</taxon>
        <taxon>Nocardioidaceae</taxon>
        <taxon>Nocardioides</taxon>
    </lineage>
</organism>
<protein>
    <submittedName>
        <fullName evidence="2">Uncharacterized protein</fullName>
    </submittedName>
</protein>
<dbReference type="AlphaFoldDB" id="A0A3N0CB37"/>
<dbReference type="Proteomes" id="UP000267128">
    <property type="component" value="Unassembled WGS sequence"/>
</dbReference>
<evidence type="ECO:0000313" key="2">
    <source>
        <dbReference type="EMBL" id="RNL60638.1"/>
    </source>
</evidence>
<name>A0A3N0CB37_9ACTN</name>
<keyword evidence="1" id="KW-0472">Membrane</keyword>
<keyword evidence="1" id="KW-0812">Transmembrane</keyword>
<proteinExistence type="predicted"/>
<evidence type="ECO:0000256" key="1">
    <source>
        <dbReference type="SAM" id="Phobius"/>
    </source>
</evidence>
<feature type="transmembrane region" description="Helical" evidence="1">
    <location>
        <begin position="33"/>
        <end position="50"/>
    </location>
</feature>
<feature type="transmembrane region" description="Helical" evidence="1">
    <location>
        <begin position="86"/>
        <end position="105"/>
    </location>
</feature>
<dbReference type="RefSeq" id="WP_123229391.1">
    <property type="nucleotide sequence ID" value="NZ_RJSE01000009.1"/>
</dbReference>
<feature type="transmembrane region" description="Helical" evidence="1">
    <location>
        <begin position="7"/>
        <end position="27"/>
    </location>
</feature>
<feature type="transmembrane region" description="Helical" evidence="1">
    <location>
        <begin position="57"/>
        <end position="74"/>
    </location>
</feature>
<comment type="caution">
    <text evidence="2">The sequence shown here is derived from an EMBL/GenBank/DDBJ whole genome shotgun (WGS) entry which is preliminary data.</text>
</comment>
<accession>A0A3N0CB37</accession>
<reference evidence="2 3" key="1">
    <citation type="submission" date="2018-11" db="EMBL/GenBank/DDBJ databases">
        <authorList>
            <person name="Li F."/>
        </authorList>
    </citation>
    <scope>NUCLEOTIDE SEQUENCE [LARGE SCALE GENOMIC DNA]</scope>
    <source>
        <strain evidence="2 3">Gsoil 097</strain>
    </source>
</reference>
<sequence>MVGKPRFLVVVIVLVAFLVATMLGAAYDYSLGLVLSVGVLAIGWAVLLNLRPDGRFLVRLLLIVPLALGVAVIAGSASEGGRSPTAPFLVLASTTAVHLAVLMGARRFGGH</sequence>
<keyword evidence="1" id="KW-1133">Transmembrane helix</keyword>
<gene>
    <name evidence="2" type="ORF">EFK50_20200</name>
</gene>
<keyword evidence="3" id="KW-1185">Reference proteome</keyword>